<evidence type="ECO:0000313" key="1">
    <source>
        <dbReference type="EMBL" id="KAF2843955.1"/>
    </source>
</evidence>
<proteinExistence type="predicted"/>
<feature type="non-terminal residue" evidence="1">
    <location>
        <position position="171"/>
    </location>
</feature>
<evidence type="ECO:0000313" key="2">
    <source>
        <dbReference type="Proteomes" id="UP000799423"/>
    </source>
</evidence>
<name>A0A6A7APF1_9PLEO</name>
<reference evidence="1" key="1">
    <citation type="submission" date="2020-01" db="EMBL/GenBank/DDBJ databases">
        <authorList>
            <consortium name="DOE Joint Genome Institute"/>
            <person name="Haridas S."/>
            <person name="Albert R."/>
            <person name="Binder M."/>
            <person name="Bloem J."/>
            <person name="Labutti K."/>
            <person name="Salamov A."/>
            <person name="Andreopoulos B."/>
            <person name="Baker S.E."/>
            <person name="Barry K."/>
            <person name="Bills G."/>
            <person name="Bluhm B.H."/>
            <person name="Cannon C."/>
            <person name="Castanera R."/>
            <person name="Culley D.E."/>
            <person name="Daum C."/>
            <person name="Ezra D."/>
            <person name="Gonzalez J.B."/>
            <person name="Henrissat B."/>
            <person name="Kuo A."/>
            <person name="Liang C."/>
            <person name="Lipzen A."/>
            <person name="Lutzoni F."/>
            <person name="Magnuson J."/>
            <person name="Mondo S."/>
            <person name="Nolan M."/>
            <person name="Ohm R."/>
            <person name="Pangilinan J."/>
            <person name="Park H.-J."/>
            <person name="Ramirez L."/>
            <person name="Alfaro M."/>
            <person name="Sun H."/>
            <person name="Tritt A."/>
            <person name="Yoshinaga Y."/>
            <person name="Zwiers L.-H."/>
            <person name="Turgeon B.G."/>
            <person name="Goodwin S.B."/>
            <person name="Spatafora J.W."/>
            <person name="Crous P.W."/>
            <person name="Grigoriev I.V."/>
        </authorList>
    </citation>
    <scope>NUCLEOTIDE SEQUENCE</scope>
    <source>
        <strain evidence="1">IPT5</strain>
    </source>
</reference>
<accession>A0A6A7APF1</accession>
<dbReference type="OrthoDB" id="4152607at2759"/>
<protein>
    <submittedName>
        <fullName evidence="1">Uncharacterized protein</fullName>
    </submittedName>
</protein>
<dbReference type="Proteomes" id="UP000799423">
    <property type="component" value="Unassembled WGS sequence"/>
</dbReference>
<dbReference type="AlphaFoldDB" id="A0A6A7APF1"/>
<dbReference type="EMBL" id="MU006456">
    <property type="protein sequence ID" value="KAF2843955.1"/>
    <property type="molecule type" value="Genomic_DNA"/>
</dbReference>
<gene>
    <name evidence="1" type="ORF">T440DRAFT_473780</name>
</gene>
<organism evidence="1 2">
    <name type="scientific">Plenodomus tracheiphilus IPT5</name>
    <dbReference type="NCBI Taxonomy" id="1408161"/>
    <lineage>
        <taxon>Eukaryota</taxon>
        <taxon>Fungi</taxon>
        <taxon>Dikarya</taxon>
        <taxon>Ascomycota</taxon>
        <taxon>Pezizomycotina</taxon>
        <taxon>Dothideomycetes</taxon>
        <taxon>Pleosporomycetidae</taxon>
        <taxon>Pleosporales</taxon>
        <taxon>Pleosporineae</taxon>
        <taxon>Leptosphaeriaceae</taxon>
        <taxon>Plenodomus</taxon>
    </lineage>
</organism>
<sequence>MINHHLSPYSTRLQEIKELQLGEYYFREYLSQGALNIEDKCQIVSASAMIKNGLLDLQPKLKCYARWPECPRPPWAKPVVRLQKTLDDEKTCIDIENPIQAITNIVRLFKPSWKLPIAASLASCSSTCESSLQSFLNIDFTDDKRRNFHTSKTKVFAYNMPKVRHFNTILI</sequence>
<keyword evidence="2" id="KW-1185">Reference proteome</keyword>